<dbReference type="RefSeq" id="WP_084352997.1">
    <property type="nucleotide sequence ID" value="NZ_FWYD01000006.1"/>
</dbReference>
<evidence type="ECO:0000313" key="3">
    <source>
        <dbReference type="Proteomes" id="UP000192330"/>
    </source>
</evidence>
<dbReference type="GO" id="GO:0051301">
    <property type="term" value="P:cell division"/>
    <property type="evidence" value="ECO:0007669"/>
    <property type="project" value="UniProtKB-KW"/>
</dbReference>
<evidence type="ECO:0000313" key="2">
    <source>
        <dbReference type="EMBL" id="SMC80959.1"/>
    </source>
</evidence>
<gene>
    <name evidence="2" type="ORF">SAMN06295998_106101</name>
</gene>
<sequence length="381" mass="39874">MHTGQYISGAGHLGLIVWLLLGPVFSADPPEMQVTDVSVISSEEFAALTEASNAPQSVPEPTVPQQPDIPEDTAPDVPADAPAPEQVAEPQAPAPEEPADAVPDVPEPAPLPSPDVSEPSPQPEPPAPDPEPDFDVPTAALRPQPRPAPRVAPEPVAPPEPDVTIADQTQTAPDPEATTDTPPDAEETTAEAEAATEIVTEAEEPAALAPTRSVRPRTRPERVAATEPETQAETQPPATTPDAPAPQPSVSEDAVQAALAEALGGAADPEPSAPSGPPLTSGEREALRVAVQDCWVVDVGSEAANITVTLAMSLDRSGKVVGEMRMIGSEGGSGSSVDVAFQAARRAVLRCQKDGYDLPAEKYEQWRDIEMTFNPEKMRLR</sequence>
<feature type="compositionally biased region" description="Low complexity" evidence="1">
    <location>
        <begin position="169"/>
        <end position="182"/>
    </location>
</feature>
<feature type="compositionally biased region" description="Pro residues" evidence="1">
    <location>
        <begin position="120"/>
        <end position="129"/>
    </location>
</feature>
<dbReference type="AlphaFoldDB" id="A0A1W2C6X5"/>
<dbReference type="Gene3D" id="3.30.1150.10">
    <property type="match status" value="1"/>
</dbReference>
<dbReference type="EMBL" id="FWYD01000006">
    <property type="protein sequence ID" value="SMC80959.1"/>
    <property type="molecule type" value="Genomic_DNA"/>
</dbReference>
<keyword evidence="2" id="KW-0132">Cell division</keyword>
<reference evidence="2 3" key="1">
    <citation type="submission" date="2017-04" db="EMBL/GenBank/DDBJ databases">
        <authorList>
            <person name="Afonso C.L."/>
            <person name="Miller P.J."/>
            <person name="Scott M.A."/>
            <person name="Spackman E."/>
            <person name="Goraichik I."/>
            <person name="Dimitrov K.M."/>
            <person name="Suarez D.L."/>
            <person name="Swayne D.E."/>
        </authorList>
    </citation>
    <scope>NUCLEOTIDE SEQUENCE [LARGE SCALE GENOMIC DNA]</scope>
    <source>
        <strain evidence="2 3">CGMCC 1.12644</strain>
    </source>
</reference>
<feature type="compositionally biased region" description="Low complexity" evidence="1">
    <location>
        <begin position="252"/>
        <end position="268"/>
    </location>
</feature>
<keyword evidence="3" id="KW-1185">Reference proteome</keyword>
<feature type="compositionally biased region" description="Low complexity" evidence="1">
    <location>
        <begin position="225"/>
        <end position="242"/>
    </location>
</feature>
<name>A0A1W2C6X5_9RHOB</name>
<feature type="compositionally biased region" description="Pro residues" evidence="1">
    <location>
        <begin position="144"/>
        <end position="161"/>
    </location>
</feature>
<dbReference type="OrthoDB" id="7161229at2"/>
<protein>
    <submittedName>
        <fullName evidence="2">Cell division and transport-associated protein TolA</fullName>
    </submittedName>
</protein>
<feature type="region of interest" description="Disordered" evidence="1">
    <location>
        <begin position="49"/>
        <end position="282"/>
    </location>
</feature>
<dbReference type="Proteomes" id="UP000192330">
    <property type="component" value="Unassembled WGS sequence"/>
</dbReference>
<organism evidence="2 3">
    <name type="scientific">Primorskyibacter flagellatus</name>
    <dbReference type="NCBI Taxonomy" id="1387277"/>
    <lineage>
        <taxon>Bacteria</taxon>
        <taxon>Pseudomonadati</taxon>
        <taxon>Pseudomonadota</taxon>
        <taxon>Alphaproteobacteria</taxon>
        <taxon>Rhodobacterales</taxon>
        <taxon>Roseobacteraceae</taxon>
        <taxon>Primorskyibacter</taxon>
    </lineage>
</organism>
<proteinExistence type="predicted"/>
<feature type="compositionally biased region" description="Low complexity" evidence="1">
    <location>
        <begin position="191"/>
        <end position="210"/>
    </location>
</feature>
<accession>A0A1W2C6X5</accession>
<evidence type="ECO:0000256" key="1">
    <source>
        <dbReference type="SAM" id="MobiDB-lite"/>
    </source>
</evidence>
<keyword evidence="2" id="KW-0131">Cell cycle</keyword>
<feature type="compositionally biased region" description="Low complexity" evidence="1">
    <location>
        <begin position="75"/>
        <end position="91"/>
    </location>
</feature>
<dbReference type="STRING" id="1387277.SAMN06295998_106101"/>